<keyword evidence="2" id="KW-1185">Reference proteome</keyword>
<reference evidence="1 2" key="1">
    <citation type="journal article" date="2020" name="Genome Biol. Evol.">
        <title>A new high-quality draft genome assembly of the Chinese cordyceps Ophiocordyceps sinensis.</title>
        <authorList>
            <person name="Shu R."/>
            <person name="Zhang J."/>
            <person name="Meng Q."/>
            <person name="Zhang H."/>
            <person name="Zhou G."/>
            <person name="Li M."/>
            <person name="Wu P."/>
            <person name="Zhao Y."/>
            <person name="Chen C."/>
            <person name="Qin Q."/>
        </authorList>
    </citation>
    <scope>NUCLEOTIDE SEQUENCE [LARGE SCALE GENOMIC DNA]</scope>
    <source>
        <strain evidence="1 2">IOZ07</strain>
    </source>
</reference>
<dbReference type="OrthoDB" id="276276at2759"/>
<dbReference type="Proteomes" id="UP000557566">
    <property type="component" value="Unassembled WGS sequence"/>
</dbReference>
<evidence type="ECO:0000313" key="1">
    <source>
        <dbReference type="EMBL" id="KAF4504463.1"/>
    </source>
</evidence>
<organism evidence="1 2">
    <name type="scientific">Ophiocordyceps sinensis</name>
    <dbReference type="NCBI Taxonomy" id="72228"/>
    <lineage>
        <taxon>Eukaryota</taxon>
        <taxon>Fungi</taxon>
        <taxon>Dikarya</taxon>
        <taxon>Ascomycota</taxon>
        <taxon>Pezizomycotina</taxon>
        <taxon>Sordariomycetes</taxon>
        <taxon>Hypocreomycetidae</taxon>
        <taxon>Hypocreales</taxon>
        <taxon>Ophiocordycipitaceae</taxon>
        <taxon>Ophiocordyceps</taxon>
    </lineage>
</organism>
<protein>
    <submittedName>
        <fullName evidence="1">Uncharacterized protein</fullName>
    </submittedName>
</protein>
<evidence type="ECO:0000313" key="2">
    <source>
        <dbReference type="Proteomes" id="UP000557566"/>
    </source>
</evidence>
<comment type="caution">
    <text evidence="1">The sequence shown here is derived from an EMBL/GenBank/DDBJ whole genome shotgun (WGS) entry which is preliminary data.</text>
</comment>
<proteinExistence type="predicted"/>
<dbReference type="EMBL" id="JAAVMX010000009">
    <property type="protein sequence ID" value="KAF4504463.1"/>
    <property type="molecule type" value="Genomic_DNA"/>
</dbReference>
<gene>
    <name evidence="1" type="ORF">G6O67_007913</name>
</gene>
<sequence length="67" mass="7626">MAAQVTRAIKLNYIVSVGEGETQTNPDEHSESMWATQEEVRGQDVTDEMRAVIWEPWSAVSIRFGWT</sequence>
<dbReference type="AlphaFoldDB" id="A0A8H4LS97"/>
<accession>A0A8H4LS97</accession>
<name>A0A8H4LS97_9HYPO</name>